<dbReference type="InterPro" id="IPR009072">
    <property type="entry name" value="Histone-fold"/>
</dbReference>
<keyword evidence="2" id="KW-1185">Reference proteome</keyword>
<protein>
    <submittedName>
        <fullName evidence="1">Uncharacterized protein</fullName>
    </submittedName>
</protein>
<organism evidence="1 2">
    <name type="scientific">Glossina austeni</name>
    <name type="common">Savannah tsetse fly</name>
    <dbReference type="NCBI Taxonomy" id="7395"/>
    <lineage>
        <taxon>Eukaryota</taxon>
        <taxon>Metazoa</taxon>
        <taxon>Ecdysozoa</taxon>
        <taxon>Arthropoda</taxon>
        <taxon>Hexapoda</taxon>
        <taxon>Insecta</taxon>
        <taxon>Pterygota</taxon>
        <taxon>Neoptera</taxon>
        <taxon>Endopterygota</taxon>
        <taxon>Diptera</taxon>
        <taxon>Brachycera</taxon>
        <taxon>Muscomorpha</taxon>
        <taxon>Hippoboscoidea</taxon>
        <taxon>Glossinidae</taxon>
        <taxon>Glossina</taxon>
    </lineage>
</organism>
<dbReference type="Gene3D" id="1.10.20.10">
    <property type="entry name" value="Histone, subunit A"/>
    <property type="match status" value="1"/>
</dbReference>
<sequence length="122" mass="13890">MSSLLHCLIGIMISIRKDARVLPLQCFQSTAKRDFPNCYKRARYAQEIVKPVNRREAHRRGGVQRISGAIYEETQACNTLLSLDYTQFIVLLALDWQIIQSFCLVAVLADYNARTAGPIFLL</sequence>
<evidence type="ECO:0000313" key="2">
    <source>
        <dbReference type="Proteomes" id="UP000078200"/>
    </source>
</evidence>
<accession>A0A1A9VE45</accession>
<proteinExistence type="predicted"/>
<dbReference type="GO" id="GO:0046982">
    <property type="term" value="F:protein heterodimerization activity"/>
    <property type="evidence" value="ECO:0007669"/>
    <property type="project" value="InterPro"/>
</dbReference>
<dbReference type="AlphaFoldDB" id="A0A1A9VE45"/>
<evidence type="ECO:0000313" key="1">
    <source>
        <dbReference type="EnsemblMetazoa" id="GAUT034361-PA"/>
    </source>
</evidence>
<reference evidence="1" key="1">
    <citation type="submission" date="2020-05" db="UniProtKB">
        <authorList>
            <consortium name="EnsemblMetazoa"/>
        </authorList>
    </citation>
    <scope>IDENTIFICATION</scope>
    <source>
        <strain evidence="1">TTRI</strain>
    </source>
</reference>
<dbReference type="VEuPathDB" id="VectorBase:GAUT034361"/>
<dbReference type="Proteomes" id="UP000078200">
    <property type="component" value="Unassembled WGS sequence"/>
</dbReference>
<dbReference type="EnsemblMetazoa" id="GAUT034361-RA">
    <property type="protein sequence ID" value="GAUT034361-PA"/>
    <property type="gene ID" value="GAUT034361"/>
</dbReference>
<name>A0A1A9VE45_GLOAU</name>